<sequence>MDYSVPNTAYVFKGIHMMLPNIPLMFDQFVHLVKYLLSGAAEAPRKYSSYEQLRKNFNLSTPATSSPLAPYFNRLKQSIGFWHRPTASNSSQWFSVLRGMHTFNRYWKGNRPMLEIDPTSSTTGLILFKQVVYSPLGQDTVFGQNSLNKATHQLINNTDASTSIHYIVSEDFQDAQIAQVNATCPHIFNNAFTIEGIRVTGFGPFWNVKSFPKKGLLVLLFKLYIYDCPLLART</sequence>
<comment type="caution">
    <text evidence="1">The sequence shown here is derived from an EMBL/GenBank/DDBJ whole genome shotgun (WGS) entry which is preliminary data.</text>
</comment>
<proteinExistence type="predicted"/>
<dbReference type="Proteomes" id="UP001168877">
    <property type="component" value="Unassembled WGS sequence"/>
</dbReference>
<evidence type="ECO:0000313" key="2">
    <source>
        <dbReference type="Proteomes" id="UP001168877"/>
    </source>
</evidence>
<organism evidence="1 2">
    <name type="scientific">Acer saccharum</name>
    <name type="common">Sugar maple</name>
    <dbReference type="NCBI Taxonomy" id="4024"/>
    <lineage>
        <taxon>Eukaryota</taxon>
        <taxon>Viridiplantae</taxon>
        <taxon>Streptophyta</taxon>
        <taxon>Embryophyta</taxon>
        <taxon>Tracheophyta</taxon>
        <taxon>Spermatophyta</taxon>
        <taxon>Magnoliopsida</taxon>
        <taxon>eudicotyledons</taxon>
        <taxon>Gunneridae</taxon>
        <taxon>Pentapetalae</taxon>
        <taxon>rosids</taxon>
        <taxon>malvids</taxon>
        <taxon>Sapindales</taxon>
        <taxon>Sapindaceae</taxon>
        <taxon>Hippocastanoideae</taxon>
        <taxon>Acereae</taxon>
        <taxon>Acer</taxon>
    </lineage>
</organism>
<accession>A0AA39S9S6</accession>
<dbReference type="EMBL" id="JAUESC010000381">
    <property type="protein sequence ID" value="KAK0588561.1"/>
    <property type="molecule type" value="Genomic_DNA"/>
</dbReference>
<dbReference type="AlphaFoldDB" id="A0AA39S9S6"/>
<protein>
    <submittedName>
        <fullName evidence="1">Uncharacterized protein</fullName>
    </submittedName>
</protein>
<keyword evidence="2" id="KW-1185">Reference proteome</keyword>
<name>A0AA39S9S6_ACESA</name>
<evidence type="ECO:0000313" key="1">
    <source>
        <dbReference type="EMBL" id="KAK0588561.1"/>
    </source>
</evidence>
<gene>
    <name evidence="1" type="ORF">LWI29_002650</name>
</gene>
<reference evidence="1" key="2">
    <citation type="submission" date="2023-06" db="EMBL/GenBank/DDBJ databases">
        <authorList>
            <person name="Swenson N.G."/>
            <person name="Wegrzyn J.L."/>
            <person name="Mcevoy S.L."/>
        </authorList>
    </citation>
    <scope>NUCLEOTIDE SEQUENCE</scope>
    <source>
        <strain evidence="1">NS2018</strain>
        <tissue evidence="1">Leaf</tissue>
    </source>
</reference>
<reference evidence="1" key="1">
    <citation type="journal article" date="2022" name="Plant J.">
        <title>Strategies of tolerance reflected in two North American maple genomes.</title>
        <authorList>
            <person name="McEvoy S.L."/>
            <person name="Sezen U.U."/>
            <person name="Trouern-Trend A."/>
            <person name="McMahon S.M."/>
            <person name="Schaberg P.G."/>
            <person name="Yang J."/>
            <person name="Wegrzyn J.L."/>
            <person name="Swenson N.G."/>
        </authorList>
    </citation>
    <scope>NUCLEOTIDE SEQUENCE</scope>
    <source>
        <strain evidence="1">NS2018</strain>
    </source>
</reference>